<name>A0A9P8MAF9_9HYPO</name>
<dbReference type="Proteomes" id="UP000764110">
    <property type="component" value="Unassembled WGS sequence"/>
</dbReference>
<dbReference type="EMBL" id="JACEFI010000009">
    <property type="protein sequence ID" value="KAH0596427.1"/>
    <property type="molecule type" value="Genomic_DNA"/>
</dbReference>
<evidence type="ECO:0000313" key="3">
    <source>
        <dbReference type="Proteomes" id="UP000764110"/>
    </source>
</evidence>
<keyword evidence="3" id="KW-1185">Reference proteome</keyword>
<comment type="caution">
    <text evidence="2">The sequence shown here is derived from an EMBL/GenBank/DDBJ whole genome shotgun (WGS) entry which is preliminary data.</text>
</comment>
<evidence type="ECO:0000256" key="1">
    <source>
        <dbReference type="SAM" id="MobiDB-lite"/>
    </source>
</evidence>
<dbReference type="AlphaFoldDB" id="A0A9P8MAF9"/>
<proteinExistence type="predicted"/>
<reference evidence="2 3" key="1">
    <citation type="submission" date="2020-07" db="EMBL/GenBank/DDBJ databases">
        <title>Metarhizium humberi genome.</title>
        <authorList>
            <person name="Lysoe E."/>
        </authorList>
    </citation>
    <scope>NUCLEOTIDE SEQUENCE [LARGE SCALE GENOMIC DNA]</scope>
    <source>
        <strain evidence="2 3">ESALQ1638</strain>
    </source>
</reference>
<accession>A0A9P8MAF9</accession>
<feature type="region of interest" description="Disordered" evidence="1">
    <location>
        <begin position="1"/>
        <end position="34"/>
    </location>
</feature>
<gene>
    <name evidence="2" type="ORF">MHUMG1_05544</name>
</gene>
<protein>
    <submittedName>
        <fullName evidence="2">Uncharacterized protein</fullName>
    </submittedName>
</protein>
<sequence>MPGTYVSVPPAWKPKGLSSQTLAHPAGGPGQEGARCQVPGAQVGSMLAVSTACELASPVPLAPPTLTSHPVGRSANSFNLQRRAWPEPEPCHELCLHPSPASAIHCPSASEAHASEAHNLTARVAGTQASPALSLAHDPVTVNLYGLRTLTQVHHTYPS</sequence>
<evidence type="ECO:0000313" key="2">
    <source>
        <dbReference type="EMBL" id="KAH0596427.1"/>
    </source>
</evidence>
<organism evidence="2 3">
    <name type="scientific">Metarhizium humberi</name>
    <dbReference type="NCBI Taxonomy" id="2596975"/>
    <lineage>
        <taxon>Eukaryota</taxon>
        <taxon>Fungi</taxon>
        <taxon>Dikarya</taxon>
        <taxon>Ascomycota</taxon>
        <taxon>Pezizomycotina</taxon>
        <taxon>Sordariomycetes</taxon>
        <taxon>Hypocreomycetidae</taxon>
        <taxon>Hypocreales</taxon>
        <taxon>Clavicipitaceae</taxon>
        <taxon>Metarhizium</taxon>
    </lineage>
</organism>